<dbReference type="Pfam" id="PF00665">
    <property type="entry name" value="rve"/>
    <property type="match status" value="1"/>
</dbReference>
<dbReference type="PANTHER" id="PTHR46889:SF4">
    <property type="entry name" value="TRANSPOSASE INSO FOR INSERTION SEQUENCE ELEMENT IS911B-RELATED"/>
    <property type="match status" value="1"/>
</dbReference>
<dbReference type="Proteomes" id="UP000294114">
    <property type="component" value="Unassembled WGS sequence"/>
</dbReference>
<feature type="region of interest" description="Disordered" evidence="1">
    <location>
        <begin position="262"/>
        <end position="331"/>
    </location>
</feature>
<dbReference type="InterPro" id="IPR001584">
    <property type="entry name" value="Integrase_cat-core"/>
</dbReference>
<gene>
    <name evidence="3" type="ORF">EV384_3474</name>
</gene>
<feature type="compositionally biased region" description="Polar residues" evidence="1">
    <location>
        <begin position="306"/>
        <end position="316"/>
    </location>
</feature>
<feature type="domain" description="Integrase catalytic" evidence="2">
    <location>
        <begin position="109"/>
        <end position="269"/>
    </location>
</feature>
<dbReference type="OrthoDB" id="52928at2"/>
<dbReference type="EMBL" id="SHLD01000001">
    <property type="protein sequence ID" value="RZU74970.1"/>
    <property type="molecule type" value="Genomic_DNA"/>
</dbReference>
<feature type="compositionally biased region" description="Basic residues" evidence="1">
    <location>
        <begin position="319"/>
        <end position="331"/>
    </location>
</feature>
<feature type="region of interest" description="Disordered" evidence="1">
    <location>
        <begin position="1"/>
        <end position="38"/>
    </location>
</feature>
<name>A0A4Q8BB18_9ACTN</name>
<reference evidence="3 4" key="1">
    <citation type="submission" date="2019-02" db="EMBL/GenBank/DDBJ databases">
        <title>Sequencing the genomes of 1000 actinobacteria strains.</title>
        <authorList>
            <person name="Klenk H.-P."/>
        </authorList>
    </citation>
    <scope>NUCLEOTIDE SEQUENCE [LARGE SCALE GENOMIC DNA]</scope>
    <source>
        <strain evidence="3 4">DSM 45612</strain>
    </source>
</reference>
<feature type="compositionally biased region" description="Polar residues" evidence="1">
    <location>
        <begin position="271"/>
        <end position="284"/>
    </location>
</feature>
<evidence type="ECO:0000259" key="2">
    <source>
        <dbReference type="PROSITE" id="PS50994"/>
    </source>
</evidence>
<dbReference type="InterPro" id="IPR050900">
    <property type="entry name" value="Transposase_IS3/IS150/IS904"/>
</dbReference>
<proteinExistence type="predicted"/>
<evidence type="ECO:0000313" key="3">
    <source>
        <dbReference type="EMBL" id="RZU74970.1"/>
    </source>
</evidence>
<dbReference type="GO" id="GO:0003676">
    <property type="term" value="F:nucleic acid binding"/>
    <property type="evidence" value="ECO:0007669"/>
    <property type="project" value="InterPro"/>
</dbReference>
<dbReference type="PROSITE" id="PS50994">
    <property type="entry name" value="INTEGRASE"/>
    <property type="match status" value="1"/>
</dbReference>
<keyword evidence="4" id="KW-1185">Reference proteome</keyword>
<accession>A0A4Q8BB18</accession>
<dbReference type="GO" id="GO:0015074">
    <property type="term" value="P:DNA integration"/>
    <property type="evidence" value="ECO:0007669"/>
    <property type="project" value="InterPro"/>
</dbReference>
<dbReference type="PANTHER" id="PTHR46889">
    <property type="entry name" value="TRANSPOSASE INSF FOR INSERTION SEQUENCE IS3B-RELATED"/>
    <property type="match status" value="1"/>
</dbReference>
<dbReference type="Gene3D" id="3.30.420.10">
    <property type="entry name" value="Ribonuclease H-like superfamily/Ribonuclease H"/>
    <property type="match status" value="1"/>
</dbReference>
<protein>
    <submittedName>
        <fullName evidence="3">Transposase InsO family protein</fullName>
    </submittedName>
</protein>
<organism evidence="3 4">
    <name type="scientific">Micromonospora kangleipakensis</name>
    <dbReference type="NCBI Taxonomy" id="1077942"/>
    <lineage>
        <taxon>Bacteria</taxon>
        <taxon>Bacillati</taxon>
        <taxon>Actinomycetota</taxon>
        <taxon>Actinomycetes</taxon>
        <taxon>Micromonosporales</taxon>
        <taxon>Micromonosporaceae</taxon>
        <taxon>Micromonospora</taxon>
    </lineage>
</organism>
<evidence type="ECO:0000256" key="1">
    <source>
        <dbReference type="SAM" id="MobiDB-lite"/>
    </source>
</evidence>
<dbReference type="InterPro" id="IPR012337">
    <property type="entry name" value="RNaseH-like_sf"/>
</dbReference>
<dbReference type="InterPro" id="IPR036397">
    <property type="entry name" value="RNaseH_sf"/>
</dbReference>
<dbReference type="SUPFAM" id="SSF53098">
    <property type="entry name" value="Ribonuclease H-like"/>
    <property type="match status" value="1"/>
</dbReference>
<sequence length="331" mass="37045">MATRAAARLTGIARSTAHRRSRTPTGRLPAPRPAPANRLSDAERAHVLAVLDSDRFVDTTPTETFATLLDEGVYLGSISTLYRILRANGQVIDRRRQARHPTRTRPELTATAPGQVFTWDITKLPGPAKGVYYDAYVMTDIWSRYVVGHHVAARESAEIAYDFISEIITTHGVPHVVHADRGTSMTSKRVATLLADLTRTHSRPRVSNDNPFSEAAFKTVKYHPTFLERFGSLADARAFCDTFFQWYNHEHHHAGIGLHTPADVHYGHTPPSRSNVPTPSTQPGQRIPNASPPDPDLKRYTCPIPSGSTHPNQQPINRYPKRRNTHWSHRP</sequence>
<dbReference type="AlphaFoldDB" id="A0A4Q8BB18"/>
<evidence type="ECO:0000313" key="4">
    <source>
        <dbReference type="Proteomes" id="UP000294114"/>
    </source>
</evidence>
<comment type="caution">
    <text evidence="3">The sequence shown here is derived from an EMBL/GenBank/DDBJ whole genome shotgun (WGS) entry which is preliminary data.</text>
</comment>